<organism evidence="2 3">
    <name type="scientific">Bradyrhizobium ivorense</name>
    <dbReference type="NCBI Taxonomy" id="2511166"/>
    <lineage>
        <taxon>Bacteria</taxon>
        <taxon>Pseudomonadati</taxon>
        <taxon>Pseudomonadota</taxon>
        <taxon>Alphaproteobacteria</taxon>
        <taxon>Hyphomicrobiales</taxon>
        <taxon>Nitrobacteraceae</taxon>
        <taxon>Bradyrhizobium</taxon>
    </lineage>
</organism>
<gene>
    <name evidence="2" type="ORF">CI1B_57790</name>
</gene>
<dbReference type="AlphaFoldDB" id="A0A508TLS5"/>
<sequence length="235" mass="25163">MAASSRALADEPATIDGASDQDVATGAARADGKPAPRLSILVLPLTSIGGGPEQAAFAAGVTENLITDLSRTGLTFIVARRKPHSHTGEVIDIRQAGRDANARYVLEGSLQRSGDRLRVNVQLTYVETGRHVWADRFEKQVVDPFDLQDEIAWRLAPLVATQVVLNEARRAERLMFPGPGDLIVQGMASLCDGLTPRSAVVARGFFERALAIDNRYTVALAGLANVDVNACFSLS</sequence>
<dbReference type="EMBL" id="CAADFC020000023">
    <property type="protein sequence ID" value="VIO75278.1"/>
    <property type="molecule type" value="Genomic_DNA"/>
</dbReference>
<keyword evidence="3" id="KW-1185">Reference proteome</keyword>
<comment type="caution">
    <text evidence="2">The sequence shown here is derived from an EMBL/GenBank/DDBJ whole genome shotgun (WGS) entry which is preliminary data.</text>
</comment>
<dbReference type="OrthoDB" id="54411at2"/>
<dbReference type="RefSeq" id="WP_139862666.1">
    <property type="nucleotide sequence ID" value="NZ_CAADFC020000023.1"/>
</dbReference>
<protein>
    <recommendedName>
        <fullName evidence="4">TolB N-terminal domain-containing protein</fullName>
    </recommendedName>
</protein>
<proteinExistence type="predicted"/>
<reference evidence="2" key="1">
    <citation type="submission" date="2019-02" db="EMBL/GenBank/DDBJ databases">
        <authorList>
            <person name="Pothier F.J."/>
        </authorList>
    </citation>
    <scope>NUCLEOTIDE SEQUENCE</scope>
    <source>
        <strain evidence="2">CI-1B</strain>
    </source>
</reference>
<dbReference type="Gene3D" id="3.40.50.10070">
    <property type="entry name" value="TolB, N-terminal domain"/>
    <property type="match status" value="1"/>
</dbReference>
<evidence type="ECO:0000313" key="2">
    <source>
        <dbReference type="EMBL" id="VIO75278.1"/>
    </source>
</evidence>
<dbReference type="Proteomes" id="UP000328092">
    <property type="component" value="Unassembled WGS sequence"/>
</dbReference>
<evidence type="ECO:0008006" key="4">
    <source>
        <dbReference type="Google" id="ProtNLM"/>
    </source>
</evidence>
<evidence type="ECO:0000313" key="3">
    <source>
        <dbReference type="Proteomes" id="UP000328092"/>
    </source>
</evidence>
<feature type="region of interest" description="Disordered" evidence="1">
    <location>
        <begin position="1"/>
        <end position="31"/>
    </location>
</feature>
<evidence type="ECO:0000256" key="1">
    <source>
        <dbReference type="SAM" id="MobiDB-lite"/>
    </source>
</evidence>
<name>A0A508TLS5_9BRAD</name>
<accession>A0A508TLS5</accession>